<dbReference type="AlphaFoldDB" id="A0A9D4VW44"/>
<evidence type="ECO:0000313" key="1">
    <source>
        <dbReference type="EMBL" id="KAI5390731.1"/>
    </source>
</evidence>
<dbReference type="Proteomes" id="UP001058974">
    <property type="component" value="Chromosome 7"/>
</dbReference>
<proteinExistence type="predicted"/>
<sequence>MEIKIQCKLLPCESHPATFRRREKNPVAPPEDVVALNQNNVNGVDLGGDNREVQFLLLRRSQSHRAILSSLSSVLTSAESIVAVINSESQVDNAVKVDSMVTSFRRRSNDSRLSDVDSEDSRAPRLVETELAKQILMDKEVEVSFLRQKYDSKYQYRNRDSLKDISILCNIICKWDSLIPRTSNDANGASEPSPESIGFQQPSCNSIKILPQPRSLL</sequence>
<dbReference type="Gramene" id="Psat07G0586500-T1">
    <property type="protein sequence ID" value="KAI5390733.1"/>
    <property type="gene ID" value="KIW84_075865"/>
</dbReference>
<evidence type="ECO:0000313" key="3">
    <source>
        <dbReference type="Proteomes" id="UP001058974"/>
    </source>
</evidence>
<dbReference type="EMBL" id="JAMSHJ010000007">
    <property type="protein sequence ID" value="KAI5390733.1"/>
    <property type="molecule type" value="Genomic_DNA"/>
</dbReference>
<dbReference type="Gramene" id="Psat07G0586300-T1">
    <property type="protein sequence ID" value="KAI5390731.1"/>
    <property type="gene ID" value="KIW84_075863"/>
</dbReference>
<protein>
    <submittedName>
        <fullName evidence="1">Uncharacterized protein</fullName>
    </submittedName>
</protein>
<accession>A0A9D4VW44</accession>
<keyword evidence="3" id="KW-1185">Reference proteome</keyword>
<name>A0A9D4VW44_PEA</name>
<organism evidence="1 3">
    <name type="scientific">Pisum sativum</name>
    <name type="common">Garden pea</name>
    <name type="synonym">Lathyrus oleraceus</name>
    <dbReference type="NCBI Taxonomy" id="3888"/>
    <lineage>
        <taxon>Eukaryota</taxon>
        <taxon>Viridiplantae</taxon>
        <taxon>Streptophyta</taxon>
        <taxon>Embryophyta</taxon>
        <taxon>Tracheophyta</taxon>
        <taxon>Spermatophyta</taxon>
        <taxon>Magnoliopsida</taxon>
        <taxon>eudicotyledons</taxon>
        <taxon>Gunneridae</taxon>
        <taxon>Pentapetalae</taxon>
        <taxon>rosids</taxon>
        <taxon>fabids</taxon>
        <taxon>Fabales</taxon>
        <taxon>Fabaceae</taxon>
        <taxon>Papilionoideae</taxon>
        <taxon>50 kb inversion clade</taxon>
        <taxon>NPAAA clade</taxon>
        <taxon>Hologalegina</taxon>
        <taxon>IRL clade</taxon>
        <taxon>Fabeae</taxon>
        <taxon>Lathyrus</taxon>
    </lineage>
</organism>
<reference evidence="1 3" key="1">
    <citation type="journal article" date="2022" name="Nat. Genet.">
        <title>Improved pea reference genome and pan-genome highlight genomic features and evolutionary characteristics.</title>
        <authorList>
            <person name="Yang T."/>
            <person name="Liu R."/>
            <person name="Luo Y."/>
            <person name="Hu S."/>
            <person name="Wang D."/>
            <person name="Wang C."/>
            <person name="Pandey M.K."/>
            <person name="Ge S."/>
            <person name="Xu Q."/>
            <person name="Li N."/>
            <person name="Li G."/>
            <person name="Huang Y."/>
            <person name="Saxena R.K."/>
            <person name="Ji Y."/>
            <person name="Li M."/>
            <person name="Yan X."/>
            <person name="He Y."/>
            <person name="Liu Y."/>
            <person name="Wang X."/>
            <person name="Xiang C."/>
            <person name="Varshney R.K."/>
            <person name="Ding H."/>
            <person name="Gao S."/>
            <person name="Zong X."/>
        </authorList>
    </citation>
    <scope>NUCLEOTIDE SEQUENCE [LARGE SCALE GENOMIC DNA]</scope>
    <source>
        <strain evidence="1 3">cv. Zhongwan 6</strain>
    </source>
</reference>
<comment type="caution">
    <text evidence="1">The sequence shown here is derived from an EMBL/GenBank/DDBJ whole genome shotgun (WGS) entry which is preliminary data.</text>
</comment>
<gene>
    <name evidence="1" type="ORF">KIW84_075863</name>
    <name evidence="2" type="ORF">KIW84_075865</name>
</gene>
<dbReference type="EMBL" id="JAMSHJ010000007">
    <property type="protein sequence ID" value="KAI5390731.1"/>
    <property type="molecule type" value="Genomic_DNA"/>
</dbReference>
<evidence type="ECO:0000313" key="2">
    <source>
        <dbReference type="EMBL" id="KAI5390733.1"/>
    </source>
</evidence>